<comment type="caution">
    <text evidence="4">The sequence shown here is derived from an EMBL/GenBank/DDBJ whole genome shotgun (WGS) entry which is preliminary data.</text>
</comment>
<dbReference type="InterPro" id="IPR015943">
    <property type="entry name" value="WD40/YVTN_repeat-like_dom_sf"/>
</dbReference>
<dbReference type="PROSITE" id="PS00678">
    <property type="entry name" value="WD_REPEATS_1"/>
    <property type="match status" value="2"/>
</dbReference>
<dbReference type="AlphaFoldDB" id="A0AAN6P880"/>
<evidence type="ECO:0000256" key="3">
    <source>
        <dbReference type="PROSITE-ProRule" id="PRU00221"/>
    </source>
</evidence>
<dbReference type="PROSITE" id="PS50294">
    <property type="entry name" value="WD_REPEATS_REGION"/>
    <property type="match status" value="2"/>
</dbReference>
<gene>
    <name evidence="4" type="ORF">C8A01DRAFT_51407</name>
</gene>
<dbReference type="SUPFAM" id="SSF50978">
    <property type="entry name" value="WD40 repeat-like"/>
    <property type="match status" value="1"/>
</dbReference>
<evidence type="ECO:0000313" key="5">
    <source>
        <dbReference type="Proteomes" id="UP001303115"/>
    </source>
</evidence>
<dbReference type="InterPro" id="IPR036322">
    <property type="entry name" value="WD40_repeat_dom_sf"/>
</dbReference>
<dbReference type="InterPro" id="IPR050505">
    <property type="entry name" value="WDR55/POC1"/>
</dbReference>
<keyword evidence="1 3" id="KW-0853">WD repeat</keyword>
<organism evidence="4 5">
    <name type="scientific">Parachaetomium inaequale</name>
    <dbReference type="NCBI Taxonomy" id="2588326"/>
    <lineage>
        <taxon>Eukaryota</taxon>
        <taxon>Fungi</taxon>
        <taxon>Dikarya</taxon>
        <taxon>Ascomycota</taxon>
        <taxon>Pezizomycotina</taxon>
        <taxon>Sordariomycetes</taxon>
        <taxon>Sordariomycetidae</taxon>
        <taxon>Sordariales</taxon>
        <taxon>Chaetomiaceae</taxon>
        <taxon>Parachaetomium</taxon>
    </lineage>
</organism>
<dbReference type="InterPro" id="IPR020472">
    <property type="entry name" value="WD40_PAC1"/>
</dbReference>
<dbReference type="InterPro" id="IPR001680">
    <property type="entry name" value="WD40_rpt"/>
</dbReference>
<evidence type="ECO:0000256" key="2">
    <source>
        <dbReference type="ARBA" id="ARBA00022737"/>
    </source>
</evidence>
<dbReference type="PROSITE" id="PS50082">
    <property type="entry name" value="WD_REPEATS_2"/>
    <property type="match status" value="2"/>
</dbReference>
<sequence>MYNLDLGFKPENITPPDPDPLALIRYSCVFWADYLCSLYSDNSRFLGELTDDGKVFGFLKEYFLRWLKNINPCLLKLLKDIEKFIYSSALEERLPFIEMTAGIRDHWGVYVVAFSPDGKALVSASGDRTVRLWDIATGVPRQTLEGYSGWVYIVTFSPDGKALAGWVSVVAFSPDSKTLASALYDKTIRLWDTATGVPNVVAFSLDGKTLVLASDDRTIRL</sequence>
<protein>
    <submittedName>
        <fullName evidence="4">WD40-repeat-containing domain protein</fullName>
    </submittedName>
</protein>
<dbReference type="PANTHER" id="PTHR44019:SF8">
    <property type="entry name" value="POC1 CENTRIOLAR PROTEIN HOMOLOG"/>
    <property type="match status" value="1"/>
</dbReference>
<keyword evidence="5" id="KW-1185">Reference proteome</keyword>
<accession>A0AAN6P880</accession>
<dbReference type="Gene3D" id="2.130.10.10">
    <property type="entry name" value="YVTN repeat-like/Quinoprotein amine dehydrogenase"/>
    <property type="match status" value="2"/>
</dbReference>
<dbReference type="InterPro" id="IPR019775">
    <property type="entry name" value="WD40_repeat_CS"/>
</dbReference>
<dbReference type="PANTHER" id="PTHR44019">
    <property type="entry name" value="WD REPEAT-CONTAINING PROTEIN 55"/>
    <property type="match status" value="1"/>
</dbReference>
<dbReference type="EMBL" id="MU854765">
    <property type="protein sequence ID" value="KAK4031551.1"/>
    <property type="molecule type" value="Genomic_DNA"/>
</dbReference>
<reference evidence="5" key="1">
    <citation type="journal article" date="2023" name="Mol. Phylogenet. Evol.">
        <title>Genome-scale phylogeny and comparative genomics of the fungal order Sordariales.</title>
        <authorList>
            <person name="Hensen N."/>
            <person name="Bonometti L."/>
            <person name="Westerberg I."/>
            <person name="Brannstrom I.O."/>
            <person name="Guillou S."/>
            <person name="Cros-Aarteil S."/>
            <person name="Calhoun S."/>
            <person name="Haridas S."/>
            <person name="Kuo A."/>
            <person name="Mondo S."/>
            <person name="Pangilinan J."/>
            <person name="Riley R."/>
            <person name="LaButti K."/>
            <person name="Andreopoulos B."/>
            <person name="Lipzen A."/>
            <person name="Chen C."/>
            <person name="Yan M."/>
            <person name="Daum C."/>
            <person name="Ng V."/>
            <person name="Clum A."/>
            <person name="Steindorff A."/>
            <person name="Ohm R.A."/>
            <person name="Martin F."/>
            <person name="Silar P."/>
            <person name="Natvig D.O."/>
            <person name="Lalanne C."/>
            <person name="Gautier V."/>
            <person name="Ament-Velasquez S.L."/>
            <person name="Kruys A."/>
            <person name="Hutchinson M.I."/>
            <person name="Powell A.J."/>
            <person name="Barry K."/>
            <person name="Miller A.N."/>
            <person name="Grigoriev I.V."/>
            <person name="Debuchy R."/>
            <person name="Gladieux P."/>
            <person name="Hiltunen Thoren M."/>
            <person name="Johannesson H."/>
        </authorList>
    </citation>
    <scope>NUCLEOTIDE SEQUENCE [LARGE SCALE GENOMIC DNA]</scope>
    <source>
        <strain evidence="5">CBS 284.82</strain>
    </source>
</reference>
<dbReference type="SMART" id="SM00320">
    <property type="entry name" value="WD40"/>
    <property type="match status" value="2"/>
</dbReference>
<feature type="repeat" description="WD" evidence="3">
    <location>
        <begin position="167"/>
        <end position="196"/>
    </location>
</feature>
<evidence type="ECO:0000256" key="1">
    <source>
        <dbReference type="ARBA" id="ARBA00022574"/>
    </source>
</evidence>
<dbReference type="Pfam" id="PF00400">
    <property type="entry name" value="WD40"/>
    <property type="match status" value="4"/>
</dbReference>
<dbReference type="PRINTS" id="PR00320">
    <property type="entry name" value="GPROTEINBRPT"/>
</dbReference>
<feature type="repeat" description="WD" evidence="3">
    <location>
        <begin position="109"/>
        <end position="143"/>
    </location>
</feature>
<keyword evidence="2" id="KW-0677">Repeat</keyword>
<dbReference type="Proteomes" id="UP001303115">
    <property type="component" value="Unassembled WGS sequence"/>
</dbReference>
<evidence type="ECO:0000313" key="4">
    <source>
        <dbReference type="EMBL" id="KAK4031551.1"/>
    </source>
</evidence>
<name>A0AAN6P880_9PEZI</name>
<proteinExistence type="predicted"/>